<protein>
    <submittedName>
        <fullName evidence="5">AFG1-like ATPase-domain-containing protein</fullName>
    </submittedName>
</protein>
<dbReference type="PANTHER" id="PTHR12169">
    <property type="entry name" value="ATPASE N2B"/>
    <property type="match status" value="1"/>
</dbReference>
<dbReference type="InterPro" id="IPR027417">
    <property type="entry name" value="P-loop_NTPase"/>
</dbReference>
<dbReference type="GO" id="GO:0005739">
    <property type="term" value="C:mitochondrion"/>
    <property type="evidence" value="ECO:0007669"/>
    <property type="project" value="TreeGrafter"/>
</dbReference>
<dbReference type="CDD" id="cd00009">
    <property type="entry name" value="AAA"/>
    <property type="match status" value="1"/>
</dbReference>
<feature type="compositionally biased region" description="Basic and acidic residues" evidence="4">
    <location>
        <begin position="651"/>
        <end position="662"/>
    </location>
</feature>
<evidence type="ECO:0000256" key="3">
    <source>
        <dbReference type="ARBA" id="ARBA00022840"/>
    </source>
</evidence>
<dbReference type="InParanoid" id="A0A2T3AHG2"/>
<dbReference type="InterPro" id="IPR005654">
    <property type="entry name" value="ATPase_AFG1-like"/>
</dbReference>
<organism evidence="5 6">
    <name type="scientific">Coniella lustricola</name>
    <dbReference type="NCBI Taxonomy" id="2025994"/>
    <lineage>
        <taxon>Eukaryota</taxon>
        <taxon>Fungi</taxon>
        <taxon>Dikarya</taxon>
        <taxon>Ascomycota</taxon>
        <taxon>Pezizomycotina</taxon>
        <taxon>Sordariomycetes</taxon>
        <taxon>Sordariomycetidae</taxon>
        <taxon>Diaporthales</taxon>
        <taxon>Schizoparmaceae</taxon>
        <taxon>Coniella</taxon>
    </lineage>
</organism>
<keyword evidence="6" id="KW-1185">Reference proteome</keyword>
<dbReference type="Pfam" id="PF03969">
    <property type="entry name" value="AFG1_ATPase"/>
    <property type="match status" value="2"/>
</dbReference>
<evidence type="ECO:0000256" key="4">
    <source>
        <dbReference type="SAM" id="MobiDB-lite"/>
    </source>
</evidence>
<dbReference type="AlphaFoldDB" id="A0A2T3AHG2"/>
<sequence length="662" mass="74302">MNRLGTAVTITDPLVKYHTLIATGLFSPDPAQHRLARQLQKLYLSLRDYEPPAEYRSRLRQVTQALDGPAQQEASQLAVKSHPIRRNPLFARFFQPRQSANDHLALTRVLTSHQAALDIDSPKGLFLSGEVGTGKSMLLDLLADGLPTSKKRRWHFNTFMLYSISRLEKFRKLHPELSSADGEWSLLWLAKEMIEQSPILFLDEFQLPDRASSKILSNLFIPFFQLGGVLIASSNRMPDELEKAVGAQYPASGTEGGLVRQLMGARGHPRGELYGGTSDFAAFLEVLKARCDFWHMEGAKDWRRRDLFEDTGATEQPLGNEAGMTSSEAQDSPLLLKEDVGDSTTPRKYALTVDSHETWHRMMLDMTQSPLLTSIPWQPAAYVVYGRAVKVPRQHNGVVFWDFHELVQSFGPADYITLASHFHTFIIDKVPVLPVSMKNEARRFITLLDALYEARCKLLIRAEVGPDNLFFPEQSRQPSGKGGLASVTRIITRTAAADSGDHEDATYSETVAEVYQDSAAPFRPNISTYTDEPKPRPRISSIHAEIDSDFGPSGQKVDFVNIAAFTGEDERFAYKRAASRLWEMCSASWHARPGAPESWWTPLPVEARHWEGKEPTRPLGKEYAMGGRDAPSDVAWGPSQDLDEPAGLSKLRVEDLRREMRE</sequence>
<dbReference type="EMBL" id="KZ678389">
    <property type="protein sequence ID" value="PSR97699.1"/>
    <property type="molecule type" value="Genomic_DNA"/>
</dbReference>
<gene>
    <name evidence="5" type="ORF">BD289DRAFT_361976</name>
</gene>
<evidence type="ECO:0000256" key="1">
    <source>
        <dbReference type="ARBA" id="ARBA00010322"/>
    </source>
</evidence>
<dbReference type="SUPFAM" id="SSF52540">
    <property type="entry name" value="P-loop containing nucleoside triphosphate hydrolases"/>
    <property type="match status" value="1"/>
</dbReference>
<name>A0A2T3AHG2_9PEZI</name>
<accession>A0A2T3AHG2</accession>
<reference evidence="5 6" key="1">
    <citation type="journal article" date="2018" name="Mycol. Prog.">
        <title>Coniella lustricola, a new species from submerged detritus.</title>
        <authorList>
            <person name="Raudabaugh D.B."/>
            <person name="Iturriaga T."/>
            <person name="Carver A."/>
            <person name="Mondo S."/>
            <person name="Pangilinan J."/>
            <person name="Lipzen A."/>
            <person name="He G."/>
            <person name="Amirebrahimi M."/>
            <person name="Grigoriev I.V."/>
            <person name="Miller A.N."/>
        </authorList>
    </citation>
    <scope>NUCLEOTIDE SEQUENCE [LARGE SCALE GENOMIC DNA]</scope>
    <source>
        <strain evidence="5 6">B22-T-1</strain>
    </source>
</reference>
<comment type="similarity">
    <text evidence="1">Belongs to the AFG1 ATPase family.</text>
</comment>
<evidence type="ECO:0000256" key="2">
    <source>
        <dbReference type="ARBA" id="ARBA00022741"/>
    </source>
</evidence>
<evidence type="ECO:0000313" key="5">
    <source>
        <dbReference type="EMBL" id="PSR97699.1"/>
    </source>
</evidence>
<keyword evidence="2" id="KW-0547">Nucleotide-binding</keyword>
<dbReference type="GO" id="GO:0016887">
    <property type="term" value="F:ATP hydrolysis activity"/>
    <property type="evidence" value="ECO:0007669"/>
    <property type="project" value="InterPro"/>
</dbReference>
<feature type="region of interest" description="Disordered" evidence="4">
    <location>
        <begin position="611"/>
        <end position="662"/>
    </location>
</feature>
<dbReference type="Proteomes" id="UP000241462">
    <property type="component" value="Unassembled WGS sequence"/>
</dbReference>
<feature type="region of interest" description="Disordered" evidence="4">
    <location>
        <begin position="313"/>
        <end position="335"/>
    </location>
</feature>
<dbReference type="Gene3D" id="3.40.50.300">
    <property type="entry name" value="P-loop containing nucleotide triphosphate hydrolases"/>
    <property type="match status" value="1"/>
</dbReference>
<evidence type="ECO:0000313" key="6">
    <source>
        <dbReference type="Proteomes" id="UP000241462"/>
    </source>
</evidence>
<dbReference type="PANTHER" id="PTHR12169:SF2">
    <property type="entry name" value="AFG1P"/>
    <property type="match status" value="1"/>
</dbReference>
<feature type="compositionally biased region" description="Basic and acidic residues" evidence="4">
    <location>
        <begin position="611"/>
        <end position="620"/>
    </location>
</feature>
<dbReference type="GO" id="GO:0005524">
    <property type="term" value="F:ATP binding"/>
    <property type="evidence" value="ECO:0007669"/>
    <property type="project" value="UniProtKB-KW"/>
</dbReference>
<keyword evidence="3" id="KW-0067">ATP-binding</keyword>
<dbReference type="OrthoDB" id="548867at2759"/>
<proteinExistence type="inferred from homology"/>